<evidence type="ECO:0000313" key="1">
    <source>
        <dbReference type="EMBL" id="GGJ70074.1"/>
    </source>
</evidence>
<name>A0A917PBT0_9ACTN</name>
<proteinExistence type="predicted"/>
<accession>A0A917PBT0</accession>
<protein>
    <submittedName>
        <fullName evidence="1">Uncharacterized protein</fullName>
    </submittedName>
</protein>
<keyword evidence="2" id="KW-1185">Reference proteome</keyword>
<dbReference type="AlphaFoldDB" id="A0A917PBT0"/>
<evidence type="ECO:0000313" key="2">
    <source>
        <dbReference type="Proteomes" id="UP000657574"/>
    </source>
</evidence>
<gene>
    <name evidence="1" type="ORF">GCM10010121_095870</name>
</gene>
<reference evidence="1" key="2">
    <citation type="submission" date="2020-09" db="EMBL/GenBank/DDBJ databases">
        <authorList>
            <person name="Sun Q."/>
            <person name="Ohkuma M."/>
        </authorList>
    </citation>
    <scope>NUCLEOTIDE SEQUENCE</scope>
    <source>
        <strain evidence="1">JCM 3086</strain>
    </source>
</reference>
<reference evidence="1" key="1">
    <citation type="journal article" date="2014" name="Int. J. Syst. Evol. Microbiol.">
        <title>Complete genome sequence of Corynebacterium casei LMG S-19264T (=DSM 44701T), isolated from a smear-ripened cheese.</title>
        <authorList>
            <consortium name="US DOE Joint Genome Institute (JGI-PGF)"/>
            <person name="Walter F."/>
            <person name="Albersmeier A."/>
            <person name="Kalinowski J."/>
            <person name="Ruckert C."/>
        </authorList>
    </citation>
    <scope>NUCLEOTIDE SEQUENCE</scope>
    <source>
        <strain evidence="1">JCM 3086</strain>
    </source>
</reference>
<dbReference type="EMBL" id="BMQA01000116">
    <property type="protein sequence ID" value="GGJ70074.1"/>
    <property type="molecule type" value="Genomic_DNA"/>
</dbReference>
<dbReference type="Proteomes" id="UP000657574">
    <property type="component" value="Unassembled WGS sequence"/>
</dbReference>
<organism evidence="1 2">
    <name type="scientific">Streptomyces brasiliensis</name>
    <dbReference type="NCBI Taxonomy" id="1954"/>
    <lineage>
        <taxon>Bacteria</taxon>
        <taxon>Bacillati</taxon>
        <taxon>Actinomycetota</taxon>
        <taxon>Actinomycetes</taxon>
        <taxon>Kitasatosporales</taxon>
        <taxon>Streptomycetaceae</taxon>
        <taxon>Streptomyces</taxon>
    </lineage>
</organism>
<comment type="caution">
    <text evidence="1">The sequence shown here is derived from an EMBL/GenBank/DDBJ whole genome shotgun (WGS) entry which is preliminary data.</text>
</comment>
<sequence>MFGNRSSYTNRLTVGLPVDTEARSASAGRSPAWYWAKSLKSAAPRGRKVSGGRTPRNRMNTINATFGVPYTRQDAGPEAGACGVPYGAAAAAHFALVTCKEHV</sequence>